<evidence type="ECO:0000313" key="4">
    <source>
        <dbReference type="Proteomes" id="UP001203338"/>
    </source>
</evidence>
<evidence type="ECO:0000313" key="3">
    <source>
        <dbReference type="EMBL" id="MCL6270148.1"/>
    </source>
</evidence>
<dbReference type="Gene3D" id="1.10.10.10">
    <property type="entry name" value="Winged helix-like DNA-binding domain superfamily/Winged helix DNA-binding domain"/>
    <property type="match status" value="1"/>
</dbReference>
<evidence type="ECO:0000256" key="1">
    <source>
        <dbReference type="ARBA" id="ARBA00023125"/>
    </source>
</evidence>
<sequence>MNTSSTDRTTPGTLPAIPAITSGGMVPAATATATATATVSGVASWAGREVGLVQQPFVPLQHSIPPHGFPLPSYEEAIQPGRWRTTCAPPLDFGSFYPQPTPYPAAHSFYPQPTPYPAAHSFYPQPTPYPAAHSFYPQSTSYSAAHLFRSDQTVSQEPAIKSGRYASVITQAIQSFSENKATVKQIYQYLTSTYPYEDKELNFDVIRSTLSSNQKFIKTNQRGGKEAAGQGRYWTLRHTAGAQEPEPETEDLKEAGLYRKQIILPVVIDAINDHAEKKATSKQIRDYLLTKYSCYKKEKLSVCLGILLSASDQFVKTEEKGGGKSSDGQGYYWVVRN</sequence>
<dbReference type="SMART" id="SM00339">
    <property type="entry name" value="FH"/>
    <property type="match status" value="1"/>
</dbReference>
<dbReference type="SUPFAM" id="SSF46785">
    <property type="entry name" value="Winged helix' DNA-binding domain"/>
    <property type="match status" value="1"/>
</dbReference>
<dbReference type="InterPro" id="IPR036390">
    <property type="entry name" value="WH_DNA-bd_sf"/>
</dbReference>
<keyword evidence="1" id="KW-0238">DNA-binding</keyword>
<dbReference type="Proteomes" id="UP001203338">
    <property type="component" value="Unassembled WGS sequence"/>
</dbReference>
<dbReference type="InterPro" id="IPR036388">
    <property type="entry name" value="WH-like_DNA-bd_sf"/>
</dbReference>
<name>A0ABT0PI34_9GAMM</name>
<dbReference type="PANTHER" id="PTHR11829">
    <property type="entry name" value="FORKHEAD BOX PROTEIN"/>
    <property type="match status" value="1"/>
</dbReference>
<keyword evidence="4" id="KW-1185">Reference proteome</keyword>
<proteinExistence type="predicted"/>
<reference evidence="3 4" key="1">
    <citation type="submission" date="2022-05" db="EMBL/GenBank/DDBJ databases">
        <authorList>
            <person name="Park J.-S."/>
        </authorList>
    </citation>
    <scope>NUCLEOTIDE SEQUENCE [LARGE SCALE GENOMIC DNA]</scope>
    <source>
        <strain evidence="3 4">2012CJ34-2</strain>
    </source>
</reference>
<organism evidence="3 4">
    <name type="scientific">Parendozoicomonas callyspongiae</name>
    <dbReference type="NCBI Taxonomy" id="2942213"/>
    <lineage>
        <taxon>Bacteria</taxon>
        <taxon>Pseudomonadati</taxon>
        <taxon>Pseudomonadota</taxon>
        <taxon>Gammaproteobacteria</taxon>
        <taxon>Oceanospirillales</taxon>
        <taxon>Endozoicomonadaceae</taxon>
        <taxon>Parendozoicomonas</taxon>
    </lineage>
</organism>
<dbReference type="InterPro" id="IPR050211">
    <property type="entry name" value="FOX_domain-containing"/>
</dbReference>
<gene>
    <name evidence="3" type="ORF">M3P05_09400</name>
</gene>
<dbReference type="Pfam" id="PF00250">
    <property type="entry name" value="Forkhead"/>
    <property type="match status" value="1"/>
</dbReference>
<dbReference type="InterPro" id="IPR001766">
    <property type="entry name" value="Fork_head_dom"/>
</dbReference>
<dbReference type="PANTHER" id="PTHR11829:SF411">
    <property type="entry name" value="FORKHEAD BOX PROTEIN L2"/>
    <property type="match status" value="1"/>
</dbReference>
<comment type="caution">
    <text evidence="3">The sequence shown here is derived from an EMBL/GenBank/DDBJ whole genome shotgun (WGS) entry which is preliminary data.</text>
</comment>
<dbReference type="PROSITE" id="PS50039">
    <property type="entry name" value="FORK_HEAD_3"/>
    <property type="match status" value="1"/>
</dbReference>
<dbReference type="RefSeq" id="WP_249699304.1">
    <property type="nucleotide sequence ID" value="NZ_JAMFLX010000010.1"/>
</dbReference>
<feature type="domain" description="Fork-head" evidence="2">
    <location>
        <begin position="165"/>
        <end position="261"/>
    </location>
</feature>
<accession>A0ABT0PI34</accession>
<dbReference type="EMBL" id="JAMFLX010000010">
    <property type="protein sequence ID" value="MCL6270148.1"/>
    <property type="molecule type" value="Genomic_DNA"/>
</dbReference>
<evidence type="ECO:0000259" key="2">
    <source>
        <dbReference type="PROSITE" id="PS50039"/>
    </source>
</evidence>
<protein>
    <recommendedName>
        <fullName evidence="2">Fork-head domain-containing protein</fullName>
    </recommendedName>
</protein>